<organism evidence="3 4">
    <name type="scientific">Ascodesmis nigricans</name>
    <dbReference type="NCBI Taxonomy" id="341454"/>
    <lineage>
        <taxon>Eukaryota</taxon>
        <taxon>Fungi</taxon>
        <taxon>Dikarya</taxon>
        <taxon>Ascomycota</taxon>
        <taxon>Pezizomycotina</taxon>
        <taxon>Pezizomycetes</taxon>
        <taxon>Pezizales</taxon>
        <taxon>Ascodesmidaceae</taxon>
        <taxon>Ascodesmis</taxon>
    </lineage>
</organism>
<evidence type="ECO:0000313" key="4">
    <source>
        <dbReference type="Proteomes" id="UP000298138"/>
    </source>
</evidence>
<feature type="signal peptide" evidence="2">
    <location>
        <begin position="1"/>
        <end position="20"/>
    </location>
</feature>
<proteinExistence type="predicted"/>
<sequence>MRCSVLTIITAILLSTSVVALPAGPSINDSEKRAKNIVQRDDAPVGERKAQGTSLFHQPPVTREPTLIALCQPALPHGSPAPATTATVHRPVPPRRDRTHRSLRNMPQQNQKMASSS</sequence>
<accession>A0A4S2MQ25</accession>
<feature type="compositionally biased region" description="Polar residues" evidence="1">
    <location>
        <begin position="105"/>
        <end position="117"/>
    </location>
</feature>
<protein>
    <submittedName>
        <fullName evidence="3">Uncharacterized protein</fullName>
    </submittedName>
</protein>
<gene>
    <name evidence="3" type="ORF">EX30DRAFT_344072</name>
</gene>
<name>A0A4S2MQ25_9PEZI</name>
<feature type="region of interest" description="Disordered" evidence="1">
    <location>
        <begin position="40"/>
        <end position="61"/>
    </location>
</feature>
<reference evidence="3 4" key="1">
    <citation type="submission" date="2019-04" db="EMBL/GenBank/DDBJ databases">
        <title>Comparative genomics and transcriptomics to analyze fruiting body development in filamentous ascomycetes.</title>
        <authorList>
            <consortium name="DOE Joint Genome Institute"/>
            <person name="Lutkenhaus R."/>
            <person name="Traeger S."/>
            <person name="Breuer J."/>
            <person name="Kuo A."/>
            <person name="Lipzen A."/>
            <person name="Pangilinan J."/>
            <person name="Dilworth D."/>
            <person name="Sandor L."/>
            <person name="Poggeler S."/>
            <person name="Barry K."/>
            <person name="Grigoriev I.V."/>
            <person name="Nowrousian M."/>
        </authorList>
    </citation>
    <scope>NUCLEOTIDE SEQUENCE [LARGE SCALE GENOMIC DNA]</scope>
    <source>
        <strain evidence="3 4">CBS 389.68</strain>
    </source>
</reference>
<evidence type="ECO:0000313" key="3">
    <source>
        <dbReference type="EMBL" id="TGZ77419.1"/>
    </source>
</evidence>
<feature type="compositionally biased region" description="Basic and acidic residues" evidence="1">
    <location>
        <begin position="40"/>
        <end position="50"/>
    </location>
</feature>
<evidence type="ECO:0000256" key="1">
    <source>
        <dbReference type="SAM" id="MobiDB-lite"/>
    </source>
</evidence>
<evidence type="ECO:0000256" key="2">
    <source>
        <dbReference type="SAM" id="SignalP"/>
    </source>
</evidence>
<keyword evidence="2" id="KW-0732">Signal</keyword>
<keyword evidence="4" id="KW-1185">Reference proteome</keyword>
<dbReference type="InParanoid" id="A0A4S2MQ25"/>
<feature type="chain" id="PRO_5020602550" evidence="2">
    <location>
        <begin position="21"/>
        <end position="117"/>
    </location>
</feature>
<dbReference type="Proteomes" id="UP000298138">
    <property type="component" value="Unassembled WGS sequence"/>
</dbReference>
<feature type="region of interest" description="Disordered" evidence="1">
    <location>
        <begin position="73"/>
        <end position="117"/>
    </location>
</feature>
<dbReference type="EMBL" id="ML220153">
    <property type="protein sequence ID" value="TGZ77419.1"/>
    <property type="molecule type" value="Genomic_DNA"/>
</dbReference>
<dbReference type="AlphaFoldDB" id="A0A4S2MQ25"/>